<name>A0A5N5SYQ9_9CRUS</name>
<dbReference type="GO" id="GO:0034457">
    <property type="term" value="C:Mpp10 complex"/>
    <property type="evidence" value="ECO:0007669"/>
    <property type="project" value="InterPro"/>
</dbReference>
<feature type="compositionally biased region" description="Acidic residues" evidence="7">
    <location>
        <begin position="99"/>
        <end position="109"/>
    </location>
</feature>
<feature type="compositionally biased region" description="Basic and acidic residues" evidence="7">
    <location>
        <begin position="40"/>
        <end position="54"/>
    </location>
</feature>
<evidence type="ECO:0000256" key="1">
    <source>
        <dbReference type="ARBA" id="ARBA00004604"/>
    </source>
</evidence>
<dbReference type="Pfam" id="PF04006">
    <property type="entry name" value="Mpp10"/>
    <property type="match status" value="1"/>
</dbReference>
<dbReference type="Proteomes" id="UP000326759">
    <property type="component" value="Unassembled WGS sequence"/>
</dbReference>
<feature type="compositionally biased region" description="Basic and acidic residues" evidence="7">
    <location>
        <begin position="354"/>
        <end position="368"/>
    </location>
</feature>
<feature type="compositionally biased region" description="Acidic residues" evidence="7">
    <location>
        <begin position="19"/>
        <end position="39"/>
    </location>
</feature>
<protein>
    <submittedName>
        <fullName evidence="8">U3 small nucleolar ribonucleoprotein MPP10</fullName>
    </submittedName>
</protein>
<evidence type="ECO:0000256" key="4">
    <source>
        <dbReference type="ARBA" id="ARBA00023242"/>
    </source>
</evidence>
<evidence type="ECO:0000256" key="5">
    <source>
        <dbReference type="ARBA" id="ARBA00023274"/>
    </source>
</evidence>
<dbReference type="OrthoDB" id="445326at2759"/>
<feature type="region of interest" description="Disordered" evidence="7">
    <location>
        <begin position="413"/>
        <end position="445"/>
    </location>
</feature>
<dbReference type="GO" id="GO:0005732">
    <property type="term" value="C:sno(s)RNA-containing ribonucleoprotein complex"/>
    <property type="evidence" value="ECO:0007669"/>
    <property type="project" value="InterPro"/>
</dbReference>
<dbReference type="PANTHER" id="PTHR17039:SF0">
    <property type="entry name" value="U3 SMALL NUCLEOLAR RIBONUCLEOPROTEIN PROTEIN MPP10"/>
    <property type="match status" value="1"/>
</dbReference>
<evidence type="ECO:0000313" key="8">
    <source>
        <dbReference type="EMBL" id="KAB7499341.1"/>
    </source>
</evidence>
<evidence type="ECO:0000256" key="7">
    <source>
        <dbReference type="SAM" id="MobiDB-lite"/>
    </source>
</evidence>
<feature type="region of interest" description="Disordered" evidence="7">
    <location>
        <begin position="354"/>
        <end position="400"/>
    </location>
</feature>
<dbReference type="InterPro" id="IPR012173">
    <property type="entry name" value="Mpp10"/>
</dbReference>
<dbReference type="PANTHER" id="PTHR17039">
    <property type="entry name" value="U3 SMALL NUCLEOLAR RIBONUCLEOPROTEIN PROTEIN MPP10"/>
    <property type="match status" value="1"/>
</dbReference>
<keyword evidence="9" id="KW-1185">Reference proteome</keyword>
<comment type="similarity">
    <text evidence="6">Belongs to the MPP10 family.</text>
</comment>
<evidence type="ECO:0000256" key="2">
    <source>
        <dbReference type="ARBA" id="ARBA00022517"/>
    </source>
</evidence>
<feature type="region of interest" description="Disordered" evidence="7">
    <location>
        <begin position="99"/>
        <end position="135"/>
    </location>
</feature>
<comment type="subcellular location">
    <subcellularLocation>
        <location evidence="1">Nucleus</location>
        <location evidence="1">Nucleolus</location>
    </subcellularLocation>
</comment>
<keyword evidence="2" id="KW-0690">Ribosome biogenesis</keyword>
<evidence type="ECO:0000256" key="6">
    <source>
        <dbReference type="ARBA" id="ARBA00029455"/>
    </source>
</evidence>
<proteinExistence type="inferred from homology"/>
<dbReference type="EMBL" id="SEYY01018450">
    <property type="protein sequence ID" value="KAB7499341.1"/>
    <property type="molecule type" value="Genomic_DNA"/>
</dbReference>
<feature type="compositionally biased region" description="Basic and acidic residues" evidence="7">
    <location>
        <begin position="121"/>
        <end position="135"/>
    </location>
</feature>
<dbReference type="AlphaFoldDB" id="A0A5N5SYQ9"/>
<feature type="region of interest" description="Disordered" evidence="7">
    <location>
        <begin position="1"/>
        <end position="61"/>
    </location>
</feature>
<evidence type="ECO:0000313" key="9">
    <source>
        <dbReference type="Proteomes" id="UP000326759"/>
    </source>
</evidence>
<dbReference type="GO" id="GO:0006364">
    <property type="term" value="P:rRNA processing"/>
    <property type="evidence" value="ECO:0007669"/>
    <property type="project" value="UniProtKB-KW"/>
</dbReference>
<dbReference type="GO" id="GO:0032040">
    <property type="term" value="C:small-subunit processome"/>
    <property type="evidence" value="ECO:0007669"/>
    <property type="project" value="TreeGrafter"/>
</dbReference>
<evidence type="ECO:0000256" key="3">
    <source>
        <dbReference type="ARBA" id="ARBA00022552"/>
    </source>
</evidence>
<reference evidence="8 9" key="1">
    <citation type="journal article" date="2019" name="PLoS Biol.">
        <title>Sex chromosomes control vertical transmission of feminizing Wolbachia symbionts in an isopod.</title>
        <authorList>
            <person name="Becking T."/>
            <person name="Chebbi M.A."/>
            <person name="Giraud I."/>
            <person name="Moumen B."/>
            <person name="Laverre T."/>
            <person name="Caubet Y."/>
            <person name="Peccoud J."/>
            <person name="Gilbert C."/>
            <person name="Cordaux R."/>
        </authorList>
    </citation>
    <scope>NUCLEOTIDE SEQUENCE [LARGE SCALE GENOMIC DNA]</scope>
    <source>
        <strain evidence="8">ANa2</strain>
        <tissue evidence="8">Whole body excluding digestive tract and cuticle</tissue>
    </source>
</reference>
<keyword evidence="3" id="KW-0698">rRNA processing</keyword>
<organism evidence="8 9">
    <name type="scientific">Armadillidium nasatum</name>
    <dbReference type="NCBI Taxonomy" id="96803"/>
    <lineage>
        <taxon>Eukaryota</taxon>
        <taxon>Metazoa</taxon>
        <taxon>Ecdysozoa</taxon>
        <taxon>Arthropoda</taxon>
        <taxon>Crustacea</taxon>
        <taxon>Multicrustacea</taxon>
        <taxon>Malacostraca</taxon>
        <taxon>Eumalacostraca</taxon>
        <taxon>Peracarida</taxon>
        <taxon>Isopoda</taxon>
        <taxon>Oniscidea</taxon>
        <taxon>Crinocheta</taxon>
        <taxon>Armadillidiidae</taxon>
        <taxon>Armadillidium</taxon>
    </lineage>
</organism>
<keyword evidence="4" id="KW-0539">Nucleus</keyword>
<comment type="caution">
    <text evidence="8">The sequence shown here is derived from an EMBL/GenBank/DDBJ whole genome shotgun (WGS) entry which is preliminary data.</text>
</comment>
<feature type="non-terminal residue" evidence="8">
    <location>
        <position position="1"/>
    </location>
</feature>
<accession>A0A5N5SYQ9</accession>
<feature type="compositionally biased region" description="Basic residues" evidence="7">
    <location>
        <begin position="369"/>
        <end position="382"/>
    </location>
</feature>
<keyword evidence="5 8" id="KW-0687">Ribonucleoprotein</keyword>
<feature type="compositionally biased region" description="Polar residues" evidence="7">
    <location>
        <begin position="387"/>
        <end position="400"/>
    </location>
</feature>
<sequence>EEEEIDFDKDTWGDIALNNDDDDDEEEEEKEEEGDDTDDGNEREKDNIGNEDRLLPPPKNFSTSVVDSKFFNLRQSEWIADNDIIGKSFSKDIDLMENVDSDEEEENDLMYDNFFDPPPESSEKSNEENASEVEVKSKFAQKLDDESALKKGLEEETFLAEKSWTLKGEVKKVDRPENSTLEHHLETVVAVRMKPVITEEVNKKIEGLILTRIKNQSFDSVERKIKPVVDPSQFKQKLILDQEKSSKSLAEIYEEEYLKKQEETKPKSQTVHSVLSEADENHELPIHREIKRGMKSLFTKLDSLFHFHYTPIYKPPEVKVVKNVQAITIEESTPAIVSDATLLAPQEIVAPIRGELKGKTEKDKTDRKRERRSKRKHQKLRSKREGTNWTTNKKGMKSSSAFFNEMQNVIANGTKKRKAEDTNFNAGFNKKKKGNKPQTMSKLLL</sequence>
<gene>
    <name evidence="8" type="primary">Mphosph10</name>
    <name evidence="8" type="ORF">Anas_02013</name>
</gene>